<dbReference type="Proteomes" id="UP000032141">
    <property type="component" value="Chromosome C2"/>
</dbReference>
<dbReference type="Gene3D" id="3.30.10.10">
    <property type="entry name" value="Trypsin Inhibitor V, subunit A"/>
    <property type="match status" value="1"/>
</dbReference>
<protein>
    <submittedName>
        <fullName evidence="4">Uncharacterized protein</fullName>
    </submittedName>
</protein>
<dbReference type="GeneID" id="106326585"/>
<evidence type="ECO:0000313" key="4">
    <source>
        <dbReference type="EnsemblPlants" id="Bo2g147850.1"/>
    </source>
</evidence>
<accession>A0A0D3AWJ4</accession>
<dbReference type="EnsemblPlants" id="Bo2g147850.1">
    <property type="protein sequence ID" value="Bo2g147850.1"/>
    <property type="gene ID" value="Bo2g147850"/>
</dbReference>
<dbReference type="SUPFAM" id="SSF54654">
    <property type="entry name" value="CI-2 family of serine protease inhibitors"/>
    <property type="match status" value="1"/>
</dbReference>
<proteinExistence type="inferred from homology"/>
<evidence type="ECO:0000256" key="3">
    <source>
        <dbReference type="ARBA" id="ARBA00022900"/>
    </source>
</evidence>
<reference evidence="4" key="2">
    <citation type="submission" date="2015-03" db="UniProtKB">
        <authorList>
            <consortium name="EnsemblPlants"/>
        </authorList>
    </citation>
    <scope>IDENTIFICATION</scope>
</reference>
<dbReference type="InterPro" id="IPR000864">
    <property type="entry name" value="Prot_inh_pot1"/>
</dbReference>
<evidence type="ECO:0000256" key="1">
    <source>
        <dbReference type="ARBA" id="ARBA00008210"/>
    </source>
</evidence>
<sequence length="74" mass="8020">MSFICSGKTSWPELVGTKGDYAASVIERENPGVTAAVIVVRSPVPFEYNIRCNRVLVWVDKKVDGTVVVVPIVG</sequence>
<dbReference type="Gramene" id="Bo2g147850.1">
    <property type="protein sequence ID" value="Bo2g147850.1"/>
    <property type="gene ID" value="Bo2g147850"/>
</dbReference>
<dbReference type="PANTHER" id="PTHR33091">
    <property type="entry name" value="PROTEIN, PUTATIVE, EXPRESSED-RELATED"/>
    <property type="match status" value="1"/>
</dbReference>
<dbReference type="PROSITE" id="PS00285">
    <property type="entry name" value="POTATO_INHIBITOR"/>
    <property type="match status" value="1"/>
</dbReference>
<evidence type="ECO:0000256" key="2">
    <source>
        <dbReference type="ARBA" id="ARBA00022690"/>
    </source>
</evidence>
<dbReference type="InterPro" id="IPR036354">
    <property type="entry name" value="Prot_inh_pot1_sf"/>
</dbReference>
<reference evidence="4 5" key="1">
    <citation type="journal article" date="2014" name="Genome Biol.">
        <title>Transcriptome and methylome profiling reveals relics of genome dominance in the mesopolyploid Brassica oleracea.</title>
        <authorList>
            <person name="Parkin I.A."/>
            <person name="Koh C."/>
            <person name="Tang H."/>
            <person name="Robinson S.J."/>
            <person name="Kagale S."/>
            <person name="Clarke W.E."/>
            <person name="Town C.D."/>
            <person name="Nixon J."/>
            <person name="Krishnakumar V."/>
            <person name="Bidwell S.L."/>
            <person name="Denoeud F."/>
            <person name="Belcram H."/>
            <person name="Links M.G."/>
            <person name="Just J."/>
            <person name="Clarke C."/>
            <person name="Bender T."/>
            <person name="Huebert T."/>
            <person name="Mason A.S."/>
            <person name="Pires J.C."/>
            <person name="Barker G."/>
            <person name="Moore J."/>
            <person name="Walley P.G."/>
            <person name="Manoli S."/>
            <person name="Batley J."/>
            <person name="Edwards D."/>
            <person name="Nelson M.N."/>
            <person name="Wang X."/>
            <person name="Paterson A.H."/>
            <person name="King G."/>
            <person name="Bancroft I."/>
            <person name="Chalhoub B."/>
            <person name="Sharpe A.G."/>
        </authorList>
    </citation>
    <scope>NUCLEOTIDE SEQUENCE</scope>
    <source>
        <strain evidence="4 5">cv. TO1000</strain>
    </source>
</reference>
<dbReference type="PANTHER" id="PTHR33091:SF83">
    <property type="entry name" value="SERINE PROTEASE INHIBITOR, POTATO INHIBITOR I-TYPE FAMILY PROTEIN-RELATED"/>
    <property type="match status" value="1"/>
</dbReference>
<dbReference type="KEGG" id="boe:106326585"/>
<dbReference type="AlphaFoldDB" id="A0A0D3AWJ4"/>
<dbReference type="GO" id="GO:0004867">
    <property type="term" value="F:serine-type endopeptidase inhibitor activity"/>
    <property type="evidence" value="ECO:0007669"/>
    <property type="project" value="UniProtKB-KW"/>
</dbReference>
<dbReference type="HOGENOM" id="CLU_158942_4_0_1"/>
<evidence type="ECO:0000313" key="5">
    <source>
        <dbReference type="Proteomes" id="UP000032141"/>
    </source>
</evidence>
<name>A0A0D3AWJ4_BRAOL</name>
<dbReference type="STRING" id="109376.A0A0D3AWJ4"/>
<keyword evidence="2" id="KW-0646">Protease inhibitor</keyword>
<dbReference type="GO" id="GO:0009611">
    <property type="term" value="P:response to wounding"/>
    <property type="evidence" value="ECO:0007669"/>
    <property type="project" value="InterPro"/>
</dbReference>
<dbReference type="RefSeq" id="XP_013619974.1">
    <property type="nucleotide sequence ID" value="XM_013764520.1"/>
</dbReference>
<organism evidence="4 5">
    <name type="scientific">Brassica oleracea var. oleracea</name>
    <dbReference type="NCBI Taxonomy" id="109376"/>
    <lineage>
        <taxon>Eukaryota</taxon>
        <taxon>Viridiplantae</taxon>
        <taxon>Streptophyta</taxon>
        <taxon>Embryophyta</taxon>
        <taxon>Tracheophyta</taxon>
        <taxon>Spermatophyta</taxon>
        <taxon>Magnoliopsida</taxon>
        <taxon>eudicotyledons</taxon>
        <taxon>Gunneridae</taxon>
        <taxon>Pentapetalae</taxon>
        <taxon>rosids</taxon>
        <taxon>malvids</taxon>
        <taxon>Brassicales</taxon>
        <taxon>Brassicaceae</taxon>
        <taxon>Brassiceae</taxon>
        <taxon>Brassica</taxon>
    </lineage>
</organism>
<dbReference type="OMA" id="PELMGTN"/>
<dbReference type="OrthoDB" id="10013825at2759"/>
<dbReference type="Pfam" id="PF00280">
    <property type="entry name" value="potato_inhibit"/>
    <property type="match status" value="1"/>
</dbReference>
<comment type="similarity">
    <text evidence="1">Belongs to the protease inhibitor I13 (potato type I serine protease inhibitor) family.</text>
</comment>
<keyword evidence="5" id="KW-1185">Reference proteome</keyword>
<keyword evidence="3" id="KW-0722">Serine protease inhibitor</keyword>